<dbReference type="Pfam" id="PF01026">
    <property type="entry name" value="TatD_DNase"/>
    <property type="match status" value="1"/>
</dbReference>
<gene>
    <name evidence="1" type="ORF">LAMI_0A05226G</name>
</gene>
<organism evidence="1 2">
    <name type="scientific">Lachancea mirantina</name>
    <dbReference type="NCBI Taxonomy" id="1230905"/>
    <lineage>
        <taxon>Eukaryota</taxon>
        <taxon>Fungi</taxon>
        <taxon>Dikarya</taxon>
        <taxon>Ascomycota</taxon>
        <taxon>Saccharomycotina</taxon>
        <taxon>Saccharomycetes</taxon>
        <taxon>Saccharomycetales</taxon>
        <taxon>Saccharomycetaceae</taxon>
        <taxon>Lachancea</taxon>
    </lineage>
</organism>
<dbReference type="EMBL" id="LT598462">
    <property type="protein sequence ID" value="SCU78608.1"/>
    <property type="molecule type" value="Genomic_DNA"/>
</dbReference>
<name>A0A1G4IPM3_9SACH</name>
<dbReference type="GO" id="GO:0016788">
    <property type="term" value="F:hydrolase activity, acting on ester bonds"/>
    <property type="evidence" value="ECO:0007669"/>
    <property type="project" value="InterPro"/>
</dbReference>
<dbReference type="OrthoDB" id="413993at2759"/>
<protein>
    <submittedName>
        <fullName evidence="1">LAMI_0A05226g1_1</fullName>
    </submittedName>
</protein>
<dbReference type="PANTHER" id="PTHR47345">
    <property type="entry name" value="CUT9-INTERACTING PROTEIN SCN1"/>
    <property type="match status" value="1"/>
</dbReference>
<evidence type="ECO:0000313" key="1">
    <source>
        <dbReference type="EMBL" id="SCU78608.1"/>
    </source>
</evidence>
<dbReference type="PANTHER" id="PTHR47345:SF1">
    <property type="entry name" value="CUT9-INTERACTING PROTEIN SCN1"/>
    <property type="match status" value="1"/>
</dbReference>
<dbReference type="SUPFAM" id="SSF51556">
    <property type="entry name" value="Metallo-dependent hydrolases"/>
    <property type="match status" value="1"/>
</dbReference>
<keyword evidence="2" id="KW-1185">Reference proteome</keyword>
<dbReference type="Gene3D" id="3.20.20.140">
    <property type="entry name" value="Metal-dependent hydrolases"/>
    <property type="match status" value="1"/>
</dbReference>
<reference evidence="1 2" key="1">
    <citation type="submission" date="2016-03" db="EMBL/GenBank/DDBJ databases">
        <authorList>
            <person name="Devillers H."/>
        </authorList>
    </citation>
    <scope>NUCLEOTIDE SEQUENCE [LARGE SCALE GENOMIC DNA]</scope>
    <source>
        <strain evidence="1">CBS 11717</strain>
    </source>
</reference>
<proteinExistence type="predicted"/>
<accession>A0A1G4IPM3</accession>
<evidence type="ECO:0000313" key="2">
    <source>
        <dbReference type="Proteomes" id="UP000191024"/>
    </source>
</evidence>
<sequence length="352" mass="40091">MSKGIKFSTERYSNVSSSDKVQEASKNALQQAGVFMSILIDAHCHIATKTAGTSDRDRAFIPQDDDTPVARCVMSNNQFEWTRLEKGDLPKHTQLAFGVHPWYCHLFTLQENVDPREHYATVLECNDQQSLDAIIQKLPTPAFLPQYISDRFDRRRVRCIGEVGLDKLFRLPENGFYSQDCPARLGNVRVKMTHQIAVFRAMCDLAAREQLPVSLHAVKCHGIIFEQCRQLLLPASNVNVCLHSYTGSIATLRDFWLPKFGPQRLFVSTSQYINFKVDKDDQLGTKLLETVPLECLLTETDFAVDTTSMASQVENLRLVLTKIREHYEFKDDYAVQDVICRNFSTFLGLSNI</sequence>
<dbReference type="AlphaFoldDB" id="A0A1G4IPM3"/>
<dbReference type="InterPro" id="IPR032466">
    <property type="entry name" value="Metal_Hydrolase"/>
</dbReference>
<dbReference type="InterPro" id="IPR001130">
    <property type="entry name" value="TatD-like"/>
</dbReference>
<dbReference type="InterPro" id="IPR053044">
    <property type="entry name" value="Metallo-hydrolase/TatD-type"/>
</dbReference>
<dbReference type="Proteomes" id="UP000191024">
    <property type="component" value="Chromosome A"/>
</dbReference>